<reference evidence="16" key="1">
    <citation type="submission" date="2019-10" db="EMBL/GenBank/DDBJ databases">
        <title>Draft genome sequece of Microseira wollei NIES-4236.</title>
        <authorList>
            <person name="Yamaguchi H."/>
            <person name="Suzuki S."/>
            <person name="Kawachi M."/>
        </authorList>
    </citation>
    <scope>NUCLEOTIDE SEQUENCE</scope>
    <source>
        <strain evidence="16">NIES-4236</strain>
    </source>
</reference>
<dbReference type="RefSeq" id="WP_226575574.1">
    <property type="nucleotide sequence ID" value="NZ_BLAY01000010.1"/>
</dbReference>
<dbReference type="SUPFAM" id="SSF81891">
    <property type="entry name" value="Poly A polymerase C-terminal region-like"/>
    <property type="match status" value="1"/>
</dbReference>
<evidence type="ECO:0000313" key="16">
    <source>
        <dbReference type="EMBL" id="GET36260.1"/>
    </source>
</evidence>
<dbReference type="Pfam" id="PF13735">
    <property type="entry name" value="tRNA_NucTran2_2"/>
    <property type="match status" value="1"/>
</dbReference>
<evidence type="ECO:0000256" key="5">
    <source>
        <dbReference type="ARBA" id="ARBA00022694"/>
    </source>
</evidence>
<dbReference type="Pfam" id="PF12627">
    <property type="entry name" value="PolyA_pol_RNAbd"/>
    <property type="match status" value="1"/>
</dbReference>
<feature type="region of interest" description="Disordered" evidence="12">
    <location>
        <begin position="1"/>
        <end position="20"/>
    </location>
</feature>
<evidence type="ECO:0000259" key="14">
    <source>
        <dbReference type="Pfam" id="PF12627"/>
    </source>
</evidence>
<evidence type="ECO:0000313" key="17">
    <source>
        <dbReference type="Proteomes" id="UP001050975"/>
    </source>
</evidence>
<keyword evidence="17" id="KW-1185">Reference proteome</keyword>
<dbReference type="GO" id="GO:0008033">
    <property type="term" value="P:tRNA processing"/>
    <property type="evidence" value="ECO:0007669"/>
    <property type="project" value="UniProtKB-KW"/>
</dbReference>
<dbReference type="InterPro" id="IPR050124">
    <property type="entry name" value="tRNA_CCA-adding_enzyme"/>
</dbReference>
<name>A0AAV3X3A7_9CYAN</name>
<feature type="domain" description="tRNA nucleotidyltransferase/poly(A) polymerase RNA and SrmB- binding" evidence="14">
    <location>
        <begin position="176"/>
        <end position="230"/>
    </location>
</feature>
<dbReference type="Pfam" id="PF01743">
    <property type="entry name" value="PolyA_pol"/>
    <property type="match status" value="1"/>
</dbReference>
<evidence type="ECO:0000256" key="2">
    <source>
        <dbReference type="ARBA" id="ARBA00007265"/>
    </source>
</evidence>
<keyword evidence="10 11" id="KW-0694">RNA-binding</keyword>
<dbReference type="GO" id="GO:0000166">
    <property type="term" value="F:nucleotide binding"/>
    <property type="evidence" value="ECO:0007669"/>
    <property type="project" value="UniProtKB-KW"/>
</dbReference>
<organism evidence="16 17">
    <name type="scientific">Microseira wollei NIES-4236</name>
    <dbReference type="NCBI Taxonomy" id="2530354"/>
    <lineage>
        <taxon>Bacteria</taxon>
        <taxon>Bacillati</taxon>
        <taxon>Cyanobacteriota</taxon>
        <taxon>Cyanophyceae</taxon>
        <taxon>Oscillatoriophycideae</taxon>
        <taxon>Aerosakkonematales</taxon>
        <taxon>Aerosakkonemataceae</taxon>
        <taxon>Microseira</taxon>
    </lineage>
</organism>
<protein>
    <submittedName>
        <fullName evidence="16">Polynucleotide adenylyltransferase region</fullName>
    </submittedName>
</protein>
<dbReference type="PANTHER" id="PTHR47545">
    <property type="entry name" value="MULTIFUNCTIONAL CCA PROTEIN"/>
    <property type="match status" value="1"/>
</dbReference>
<feature type="region of interest" description="Disordered" evidence="12">
    <location>
        <begin position="293"/>
        <end position="330"/>
    </location>
</feature>
<dbReference type="SUPFAM" id="SSF81301">
    <property type="entry name" value="Nucleotidyltransferase"/>
    <property type="match status" value="1"/>
</dbReference>
<evidence type="ECO:0000259" key="15">
    <source>
        <dbReference type="Pfam" id="PF13735"/>
    </source>
</evidence>
<comment type="caution">
    <text evidence="16">The sequence shown here is derived from an EMBL/GenBank/DDBJ whole genome shotgun (WGS) entry which is preliminary data.</text>
</comment>
<keyword evidence="4 11" id="KW-0808">Transferase</keyword>
<gene>
    <name evidence="16" type="ORF">MiSe_10080</name>
</gene>
<sequence>MNREDAKDAKEEGKEEGKEGFVLSPEGWPFGLEWLPPSAYMVGGAVRDALLQRRREYLDLDFVMPERAVKTARAIASHYKAGFVLLDRERQIARVVFKDATADFAQQEGDTLETDLNRRDFTINAIAYNPHTQELIDPLQGCADLQSGIIRMVSPQNLQDDPLRLLRGYRQASQLGFVIEPHTRAAMREFAPLLGKIAAERVRVELGYLLGSPQGTPWLLAAWEDGILRWALHDNVTAHNLELVAAVDRASAILAESWPKLAEELASGIPGLAGGKVSWSAIAKLATLILPHPEAEPPLPRPQAEPGSETLPRPQAEPGSETSEAEPRINYSRAGITVENASVEDFFRAIKYSLPEIRGVTTILKCLPQLQISPMSLRQQYFLFREAGVVFPALAVVAVATGISVDKISPLINRYLIPDDQVAHPTPLVGGTDLIKTLNLPAGPKVGWLLTEIQLARIQGKISTPAAAIKLASQLLDTQ</sequence>
<comment type="cofactor">
    <cofactor evidence="1">
        <name>Mg(2+)</name>
        <dbReference type="ChEBI" id="CHEBI:18420"/>
    </cofactor>
</comment>
<dbReference type="InterPro" id="IPR032828">
    <property type="entry name" value="PolyA_RNA-bd"/>
</dbReference>
<evidence type="ECO:0000256" key="10">
    <source>
        <dbReference type="ARBA" id="ARBA00022884"/>
    </source>
</evidence>
<dbReference type="InterPro" id="IPR032810">
    <property type="entry name" value="CCA-adding_enz_C"/>
</dbReference>
<evidence type="ECO:0000256" key="12">
    <source>
        <dbReference type="SAM" id="MobiDB-lite"/>
    </source>
</evidence>
<dbReference type="GO" id="GO:0000049">
    <property type="term" value="F:tRNA binding"/>
    <property type="evidence" value="ECO:0007669"/>
    <property type="project" value="UniProtKB-KW"/>
</dbReference>
<evidence type="ECO:0000256" key="8">
    <source>
        <dbReference type="ARBA" id="ARBA00022741"/>
    </source>
</evidence>
<keyword evidence="7" id="KW-0479">Metal-binding</keyword>
<dbReference type="Gene3D" id="1.10.3090.10">
    <property type="entry name" value="cca-adding enzyme, domain 2"/>
    <property type="match status" value="1"/>
</dbReference>
<evidence type="ECO:0000259" key="13">
    <source>
        <dbReference type="Pfam" id="PF01743"/>
    </source>
</evidence>
<feature type="domain" description="CCA-adding enzyme C-terminal" evidence="15">
    <location>
        <begin position="338"/>
        <end position="469"/>
    </location>
</feature>
<comment type="similarity">
    <text evidence="2 11">Belongs to the tRNA nucleotidyltransferase/poly(A) polymerase family.</text>
</comment>
<proteinExistence type="inferred from homology"/>
<dbReference type="EMBL" id="BLAY01000010">
    <property type="protein sequence ID" value="GET36260.1"/>
    <property type="molecule type" value="Genomic_DNA"/>
</dbReference>
<dbReference type="Proteomes" id="UP001050975">
    <property type="component" value="Unassembled WGS sequence"/>
</dbReference>
<dbReference type="Gene3D" id="3.30.460.10">
    <property type="entry name" value="Beta Polymerase, domain 2"/>
    <property type="match status" value="1"/>
</dbReference>
<dbReference type="GO" id="GO:0016779">
    <property type="term" value="F:nucleotidyltransferase activity"/>
    <property type="evidence" value="ECO:0007669"/>
    <property type="project" value="UniProtKB-KW"/>
</dbReference>
<evidence type="ECO:0000256" key="7">
    <source>
        <dbReference type="ARBA" id="ARBA00022723"/>
    </source>
</evidence>
<evidence type="ECO:0000256" key="4">
    <source>
        <dbReference type="ARBA" id="ARBA00022679"/>
    </source>
</evidence>
<keyword evidence="5" id="KW-0819">tRNA processing</keyword>
<evidence type="ECO:0000256" key="3">
    <source>
        <dbReference type="ARBA" id="ARBA00022555"/>
    </source>
</evidence>
<evidence type="ECO:0000256" key="11">
    <source>
        <dbReference type="RuleBase" id="RU003953"/>
    </source>
</evidence>
<dbReference type="PANTHER" id="PTHR47545:SF2">
    <property type="entry name" value="CC-ADDING TRNA NUCLEOTIDYLTRANSFERASE"/>
    <property type="match status" value="1"/>
</dbReference>
<accession>A0AAV3X3A7</accession>
<dbReference type="GO" id="GO:0046872">
    <property type="term" value="F:metal ion binding"/>
    <property type="evidence" value="ECO:0007669"/>
    <property type="project" value="UniProtKB-KW"/>
</dbReference>
<keyword evidence="8" id="KW-0547">Nucleotide-binding</keyword>
<feature type="compositionally biased region" description="Basic and acidic residues" evidence="12">
    <location>
        <begin position="1"/>
        <end position="19"/>
    </location>
</feature>
<keyword evidence="9" id="KW-0460">Magnesium</keyword>
<keyword evidence="6 16" id="KW-0548">Nucleotidyltransferase</keyword>
<feature type="domain" description="Poly A polymerase head" evidence="13">
    <location>
        <begin position="39"/>
        <end position="151"/>
    </location>
</feature>
<dbReference type="InterPro" id="IPR002646">
    <property type="entry name" value="PolA_pol_head_dom"/>
</dbReference>
<dbReference type="AlphaFoldDB" id="A0AAV3X3A7"/>
<evidence type="ECO:0000256" key="6">
    <source>
        <dbReference type="ARBA" id="ARBA00022695"/>
    </source>
</evidence>
<keyword evidence="3" id="KW-0820">tRNA-binding</keyword>
<evidence type="ECO:0000256" key="9">
    <source>
        <dbReference type="ARBA" id="ARBA00022842"/>
    </source>
</evidence>
<dbReference type="InterPro" id="IPR043519">
    <property type="entry name" value="NT_sf"/>
</dbReference>
<evidence type="ECO:0000256" key="1">
    <source>
        <dbReference type="ARBA" id="ARBA00001946"/>
    </source>
</evidence>
<dbReference type="CDD" id="cd05398">
    <property type="entry name" value="NT_ClassII-CCAase"/>
    <property type="match status" value="1"/>
</dbReference>